<protein>
    <submittedName>
        <fullName evidence="3">DUF1990 domain-containing protein</fullName>
    </submittedName>
</protein>
<reference evidence="4" key="1">
    <citation type="submission" date="2023-07" db="EMBL/GenBank/DDBJ databases">
        <title>30 novel species of actinomycetes from the DSMZ collection.</title>
        <authorList>
            <person name="Nouioui I."/>
        </authorList>
    </citation>
    <scope>NUCLEOTIDE SEQUENCE [LARGE SCALE GENOMIC DNA]</scope>
    <source>
        <strain evidence="4">DSM 44938</strain>
    </source>
</reference>
<name>A0ABU2ML94_9ACTN</name>
<proteinExistence type="predicted"/>
<dbReference type="PANTHER" id="PTHR34202">
    <property type="entry name" value="UPF0548 PROTEIN"/>
    <property type="match status" value="1"/>
</dbReference>
<dbReference type="PIRSF" id="PIRSF010260">
    <property type="entry name" value="UCP010260"/>
    <property type="match status" value="1"/>
</dbReference>
<evidence type="ECO:0000313" key="4">
    <source>
        <dbReference type="Proteomes" id="UP001183246"/>
    </source>
</evidence>
<evidence type="ECO:0000256" key="1">
    <source>
        <dbReference type="SAM" id="MobiDB-lite"/>
    </source>
</evidence>
<sequence>MTAEDFTYQDVGATRDPTTLPPPGFHLMRVRTRIGRGAGVRDAAGEALLTWDMHRGMGATVVADAPEAAPGVRAVVGLGVGPFRLRAPCRVVWVVREEERVGFAYGTLPGHPASGEEAFLVERLPDDSVWLTVTAFSRGAAWYTRAAGPLGRLAQRAVGHRYGTALRRAVGARTR</sequence>
<comment type="caution">
    <text evidence="3">The sequence shown here is derived from an EMBL/GenBank/DDBJ whole genome shotgun (WGS) entry which is preliminary data.</text>
</comment>
<dbReference type="InterPro" id="IPR018960">
    <property type="entry name" value="DUF1990"/>
</dbReference>
<feature type="domain" description="DUF1990" evidence="2">
    <location>
        <begin position="7"/>
        <end position="164"/>
    </location>
</feature>
<dbReference type="PANTHER" id="PTHR34202:SF1">
    <property type="entry name" value="UPF0548 PROTEIN"/>
    <property type="match status" value="1"/>
</dbReference>
<dbReference type="Proteomes" id="UP001183246">
    <property type="component" value="Unassembled WGS sequence"/>
</dbReference>
<evidence type="ECO:0000313" key="3">
    <source>
        <dbReference type="EMBL" id="MDT0342379.1"/>
    </source>
</evidence>
<accession>A0ABU2ML94</accession>
<organism evidence="3 4">
    <name type="scientific">Streptomyces litchfieldiae</name>
    <dbReference type="NCBI Taxonomy" id="3075543"/>
    <lineage>
        <taxon>Bacteria</taxon>
        <taxon>Bacillati</taxon>
        <taxon>Actinomycetota</taxon>
        <taxon>Actinomycetes</taxon>
        <taxon>Kitasatosporales</taxon>
        <taxon>Streptomycetaceae</taxon>
        <taxon>Streptomyces</taxon>
    </lineage>
</organism>
<dbReference type="InterPro" id="IPR014457">
    <property type="entry name" value="UCP010260"/>
</dbReference>
<dbReference type="RefSeq" id="WP_311703513.1">
    <property type="nucleotide sequence ID" value="NZ_JAVREL010000003.1"/>
</dbReference>
<dbReference type="EMBL" id="JAVREL010000003">
    <property type="protein sequence ID" value="MDT0342379.1"/>
    <property type="molecule type" value="Genomic_DNA"/>
</dbReference>
<keyword evidence="4" id="KW-1185">Reference proteome</keyword>
<feature type="region of interest" description="Disordered" evidence="1">
    <location>
        <begin position="1"/>
        <end position="22"/>
    </location>
</feature>
<dbReference type="Pfam" id="PF09348">
    <property type="entry name" value="DUF1990"/>
    <property type="match status" value="1"/>
</dbReference>
<evidence type="ECO:0000259" key="2">
    <source>
        <dbReference type="Pfam" id="PF09348"/>
    </source>
</evidence>
<gene>
    <name evidence="3" type="ORF">RM590_07030</name>
</gene>